<feature type="region of interest" description="Disordered" evidence="1">
    <location>
        <begin position="396"/>
        <end position="457"/>
    </location>
</feature>
<feature type="domain" description="Ricin B lectin" evidence="3">
    <location>
        <begin position="1426"/>
        <end position="1547"/>
    </location>
</feature>
<evidence type="ECO:0000256" key="1">
    <source>
        <dbReference type="SAM" id="MobiDB-lite"/>
    </source>
</evidence>
<dbReference type="Gene3D" id="2.80.10.50">
    <property type="match status" value="5"/>
</dbReference>
<evidence type="ECO:0000313" key="5">
    <source>
        <dbReference type="Proteomes" id="UP000320333"/>
    </source>
</evidence>
<feature type="compositionally biased region" description="Polar residues" evidence="1">
    <location>
        <begin position="396"/>
        <end position="407"/>
    </location>
</feature>
<keyword evidence="5" id="KW-1185">Reference proteome</keyword>
<sequence>MRNRCIRFIAACITVIFLIVDKEGVAAFPVVSKAKRAKRDPVPSVAVAPTDVPVPKIEHEISFSFLSVSAPDSLKRSVASLLDGLAFEGSPIVLGTSPKANNASQLFTLDSSNKIHAKSNYSLCLSASPSVSFDARVILAPCSKAVVWSISGSKFHPNGDKSLCLDNYKLLQEERNVIGIWSCNLGWNQNWNLSAFIPEPAFETVPPHIIPSTAATRQPEISISSNIQATQTPDADVIPIPEILPLSTPLSVGGNRNLIAQARSGKATERTRIVLTPYSHEATSTQLFSFDAANKIHIAANESLCLNVASVVSNQLVFLAPCNDSISWTVAGKQFHPEGNAKLCLDNYNLLETSGNAIGIWICNGGWNQEWSMGHVMPVSGFPKKSVVPSLSAHTVESQSSASSVENKLTTTAKTLTTKEGLEGPRINSTTRDDLNTSNNESIKTSNAPVASDAVPTTTTSLVTTTMEEEPFTEMETGMPTVPWINLQKPHHSSVSHISSTASFVEPVKENTSLKPELSSLLDKQTLAISDVQVETSVISTAQKTSARDDYHNSIFPRPPFEWPPTDPAVFSMSLEPTSSSAVVEVPSTIDTDVNPDSLHFTPLSVGASGRLVASITKAAVNAPIVLSHHDTKLQNNSHLFALDSEHKIRIKTNTSLCIGAKVVAHDRKVFLVECSSTRAIKWTLDGRLLHPNGHRELCLDNYHLLEDVGNTVGIWRCNGGWNQDWYFGEPVHPSSGGVESAVTTDSGHEVYTVVTRIHRPKTTTIDTSDIVPSPSPPHSTTSSMKVYYVTEFIEEEEDATSTISASVSQTTPVGIMSHLPSPSSLHSETSSMEDEKASTTSATVESVHSTTSSMKVYYMTEFVEEEDEETSTTPTSVSQTTPASTTSHFPTPSPMLSTTSSMKVYYVTEFVEEEEEETSTTSADATPIITQTTPPGIKSDFQPSNYTKTATQEPSTTPSSRIEISTLDITERPISKFIVVQNEEPTTTLRTETQTITNSAPATNNAEPETTTTAASEEEETFTPFLLEKHNFMIAAQRGRTAQDIPIVLTEFKLSSPQPNLNASELFSMDEQGHIRILGGGGELCVTAASVADQQPVFLGACETAVVWRFGDDGLIHPMEDESLCLDDYHLTVKEGNEVGIWRCNENWTNAWKLGDPVGVVETQVASSAVELASIRGIKTDTAAVPMPPPPMKYQFPLETETEEDTEIDIELSTTSSSGVFATSSSLRTTQDSSAAPPGPSVGQAEVSTVQSSLLSETVSTCTAPESVVYVYVYEPLPSSTETNTWISSAASTTTKSSSTSTSTSTTQTSTTSSTTSETTTTTQTSTTTTSATTATTSTSTTSTSSSSTTTTSVNLLPTISTTTFNRQSPLKTTSTSEECKKETIFITILDEQESEAEPQPPTPSSVSAPKPFKINFTPLQVGPNRTWIASVHNNIIEPKSPLVLANYSHQLIKAQLFGLDENNKMRIQANQSLCLAAHPAVFDHRVVLADCESVDAIMWTVEGKKMHPNGDKNLCLDNYNLLEKVGNQIGLWTCNGGWNQDWTLGF</sequence>
<keyword evidence="2" id="KW-0732">Signal</keyword>
<dbReference type="Proteomes" id="UP000320333">
    <property type="component" value="Unassembled WGS sequence"/>
</dbReference>
<dbReference type="STRING" id="246404.A0A507DJ77"/>
<feature type="compositionally biased region" description="Low complexity" evidence="1">
    <location>
        <begin position="817"/>
        <end position="831"/>
    </location>
</feature>
<feature type="domain" description="Ricin B lectin" evidence="3">
    <location>
        <begin position="602"/>
        <end position="729"/>
    </location>
</feature>
<dbReference type="SMART" id="SM00458">
    <property type="entry name" value="RICIN"/>
    <property type="match status" value="5"/>
</dbReference>
<feature type="compositionally biased region" description="Low complexity" evidence="1">
    <location>
        <begin position="988"/>
        <end position="1016"/>
    </location>
</feature>
<dbReference type="InterPro" id="IPR000772">
    <property type="entry name" value="Ricin_B_lectin"/>
</dbReference>
<feature type="domain" description="Ricin B lectin" evidence="3">
    <location>
        <begin position="1020"/>
        <end position="1156"/>
    </location>
</feature>
<evidence type="ECO:0000256" key="2">
    <source>
        <dbReference type="SAM" id="SignalP"/>
    </source>
</evidence>
<feature type="domain" description="Ricin B lectin" evidence="3">
    <location>
        <begin position="247"/>
        <end position="374"/>
    </location>
</feature>
<feature type="region of interest" description="Disordered" evidence="1">
    <location>
        <begin position="814"/>
        <end position="850"/>
    </location>
</feature>
<feature type="compositionally biased region" description="Low complexity" evidence="1">
    <location>
        <begin position="920"/>
        <end position="938"/>
    </location>
</feature>
<feature type="region of interest" description="Disordered" evidence="1">
    <location>
        <begin position="1293"/>
        <end position="1353"/>
    </location>
</feature>
<dbReference type="PROSITE" id="PS50231">
    <property type="entry name" value="RICIN_B_LECTIN"/>
    <property type="match status" value="5"/>
</dbReference>
<feature type="signal peptide" evidence="2">
    <location>
        <begin position="1"/>
        <end position="27"/>
    </location>
</feature>
<feature type="region of interest" description="Disordered" evidence="1">
    <location>
        <begin position="988"/>
        <end position="1020"/>
    </location>
</feature>
<name>A0A507DJ77_9FUNG</name>
<organism evidence="4 5">
    <name type="scientific">Chytriomyces confervae</name>
    <dbReference type="NCBI Taxonomy" id="246404"/>
    <lineage>
        <taxon>Eukaryota</taxon>
        <taxon>Fungi</taxon>
        <taxon>Fungi incertae sedis</taxon>
        <taxon>Chytridiomycota</taxon>
        <taxon>Chytridiomycota incertae sedis</taxon>
        <taxon>Chytridiomycetes</taxon>
        <taxon>Chytridiales</taxon>
        <taxon>Chytriomycetaceae</taxon>
        <taxon>Chytriomyces</taxon>
    </lineage>
</organism>
<gene>
    <name evidence="4" type="ORF">CcCBS67573_g10001</name>
</gene>
<proteinExistence type="predicted"/>
<dbReference type="SUPFAM" id="SSF50370">
    <property type="entry name" value="Ricin B-like lectins"/>
    <property type="match status" value="5"/>
</dbReference>
<dbReference type="InterPro" id="IPR035992">
    <property type="entry name" value="Ricin_B-like_lectins"/>
</dbReference>
<feature type="region of interest" description="Disordered" evidence="1">
    <location>
        <begin position="1393"/>
        <end position="1413"/>
    </location>
</feature>
<comment type="caution">
    <text evidence="4">The sequence shown here is derived from an EMBL/GenBank/DDBJ whole genome shotgun (WGS) entry which is preliminary data.</text>
</comment>
<feature type="region of interest" description="Disordered" evidence="1">
    <location>
        <begin position="865"/>
        <end position="896"/>
    </location>
</feature>
<feature type="compositionally biased region" description="Polar residues" evidence="1">
    <location>
        <begin position="942"/>
        <end position="961"/>
    </location>
</feature>
<accession>A0A507DJ77</accession>
<feature type="region of interest" description="Disordered" evidence="1">
    <location>
        <begin position="1222"/>
        <end position="1249"/>
    </location>
</feature>
<evidence type="ECO:0000313" key="4">
    <source>
        <dbReference type="EMBL" id="TPX51759.1"/>
    </source>
</evidence>
<dbReference type="Pfam" id="PF00652">
    <property type="entry name" value="Ricin_B_lectin"/>
    <property type="match status" value="4"/>
</dbReference>
<dbReference type="EMBL" id="QEAP01001111">
    <property type="protein sequence ID" value="TPX51759.1"/>
    <property type="molecule type" value="Genomic_DNA"/>
</dbReference>
<dbReference type="OrthoDB" id="2564904at2759"/>
<feature type="domain" description="Ricin B lectin" evidence="3">
    <location>
        <begin position="62"/>
        <end position="194"/>
    </location>
</feature>
<feature type="compositionally biased region" description="Polar residues" evidence="1">
    <location>
        <begin position="839"/>
        <end position="850"/>
    </location>
</feature>
<feature type="compositionally biased region" description="Low complexity" evidence="1">
    <location>
        <begin position="872"/>
        <end position="888"/>
    </location>
</feature>
<feature type="compositionally biased region" description="Low complexity" evidence="1">
    <location>
        <begin position="408"/>
        <end position="419"/>
    </location>
</feature>
<protein>
    <recommendedName>
        <fullName evidence="3">Ricin B lectin domain-containing protein</fullName>
    </recommendedName>
</protein>
<feature type="chain" id="PRO_5021245805" description="Ricin B lectin domain-containing protein" evidence="2">
    <location>
        <begin position="28"/>
        <end position="1548"/>
    </location>
</feature>
<feature type="region of interest" description="Disordered" evidence="1">
    <location>
        <begin position="914"/>
        <end position="961"/>
    </location>
</feature>
<reference evidence="4 5" key="1">
    <citation type="journal article" date="2019" name="Sci. Rep.">
        <title>Comparative genomics of chytrid fungi reveal insights into the obligate biotrophic and pathogenic lifestyle of Synchytrium endobioticum.</title>
        <authorList>
            <person name="van de Vossenberg B.T.L.H."/>
            <person name="Warris S."/>
            <person name="Nguyen H.D.T."/>
            <person name="van Gent-Pelzer M.P.E."/>
            <person name="Joly D.L."/>
            <person name="van de Geest H.C."/>
            <person name="Bonants P.J.M."/>
            <person name="Smith D.S."/>
            <person name="Levesque C.A."/>
            <person name="van der Lee T.A.J."/>
        </authorList>
    </citation>
    <scope>NUCLEOTIDE SEQUENCE [LARGE SCALE GENOMIC DNA]</scope>
    <source>
        <strain evidence="4 5">CBS 675.73</strain>
    </source>
</reference>
<feature type="compositionally biased region" description="Polar residues" evidence="1">
    <location>
        <begin position="436"/>
        <end position="449"/>
    </location>
</feature>
<evidence type="ECO:0000259" key="3">
    <source>
        <dbReference type="SMART" id="SM00458"/>
    </source>
</evidence>